<evidence type="ECO:0000313" key="2">
    <source>
        <dbReference type="EMBL" id="RDX98669.1"/>
    </source>
</evidence>
<proteinExistence type="predicted"/>
<keyword evidence="3" id="KW-1185">Reference proteome</keyword>
<feature type="domain" description="GAG-pre-integrase" evidence="1">
    <location>
        <begin position="39"/>
        <end position="89"/>
    </location>
</feature>
<gene>
    <name evidence="2" type="ORF">CR513_18373</name>
</gene>
<feature type="non-terminal residue" evidence="2">
    <location>
        <position position="1"/>
    </location>
</feature>
<accession>A0A371H794</accession>
<dbReference type="Proteomes" id="UP000257109">
    <property type="component" value="Unassembled WGS sequence"/>
</dbReference>
<dbReference type="OrthoDB" id="1727975at2759"/>
<protein>
    <recommendedName>
        <fullName evidence="1">GAG-pre-integrase domain-containing protein</fullName>
    </recommendedName>
</protein>
<comment type="caution">
    <text evidence="2">The sequence shown here is derived from an EMBL/GenBank/DDBJ whole genome shotgun (WGS) entry which is preliminary data.</text>
</comment>
<dbReference type="InterPro" id="IPR025724">
    <property type="entry name" value="GAG-pre-integrase_dom"/>
</dbReference>
<reference evidence="2" key="1">
    <citation type="submission" date="2018-05" db="EMBL/GenBank/DDBJ databases">
        <title>Draft genome of Mucuna pruriens seed.</title>
        <authorList>
            <person name="Nnadi N.E."/>
            <person name="Vos R."/>
            <person name="Hasami M.H."/>
            <person name="Devisetty U.K."/>
            <person name="Aguiy J.C."/>
        </authorList>
    </citation>
    <scope>NUCLEOTIDE SEQUENCE [LARGE SCALE GENOMIC DNA]</scope>
    <source>
        <strain evidence="2">JCA_2017</strain>
    </source>
</reference>
<dbReference type="Pfam" id="PF13976">
    <property type="entry name" value="gag_pre-integrs"/>
    <property type="match status" value="1"/>
</dbReference>
<evidence type="ECO:0000313" key="3">
    <source>
        <dbReference type="Proteomes" id="UP000257109"/>
    </source>
</evidence>
<sequence>SWETFKVSITNSTPNGVVSLEMAKGSVLNEEMRKTAQDSVNAMDMEAPLWHRRLSLINEKGLNCLAKNDMLRGLKNAKLEKCSHYMAAK</sequence>
<name>A0A371H794_MUCPR</name>
<evidence type="ECO:0000259" key="1">
    <source>
        <dbReference type="Pfam" id="PF13976"/>
    </source>
</evidence>
<dbReference type="AlphaFoldDB" id="A0A371H794"/>
<organism evidence="2 3">
    <name type="scientific">Mucuna pruriens</name>
    <name type="common">Velvet bean</name>
    <name type="synonym">Dolichos pruriens</name>
    <dbReference type="NCBI Taxonomy" id="157652"/>
    <lineage>
        <taxon>Eukaryota</taxon>
        <taxon>Viridiplantae</taxon>
        <taxon>Streptophyta</taxon>
        <taxon>Embryophyta</taxon>
        <taxon>Tracheophyta</taxon>
        <taxon>Spermatophyta</taxon>
        <taxon>Magnoliopsida</taxon>
        <taxon>eudicotyledons</taxon>
        <taxon>Gunneridae</taxon>
        <taxon>Pentapetalae</taxon>
        <taxon>rosids</taxon>
        <taxon>fabids</taxon>
        <taxon>Fabales</taxon>
        <taxon>Fabaceae</taxon>
        <taxon>Papilionoideae</taxon>
        <taxon>50 kb inversion clade</taxon>
        <taxon>NPAAA clade</taxon>
        <taxon>indigoferoid/millettioid clade</taxon>
        <taxon>Phaseoleae</taxon>
        <taxon>Mucuna</taxon>
    </lineage>
</organism>
<dbReference type="EMBL" id="QJKJ01003401">
    <property type="protein sequence ID" value="RDX98669.1"/>
    <property type="molecule type" value="Genomic_DNA"/>
</dbReference>